<gene>
    <name evidence="2" type="ORF">JOC54_000149</name>
</gene>
<evidence type="ECO:0000259" key="1">
    <source>
        <dbReference type="PROSITE" id="PS51186"/>
    </source>
</evidence>
<dbReference type="Gene3D" id="3.40.630.30">
    <property type="match status" value="1"/>
</dbReference>
<comment type="caution">
    <text evidence="2">The sequence shown here is derived from an EMBL/GenBank/DDBJ whole genome shotgun (WGS) entry which is preliminary data.</text>
</comment>
<feature type="domain" description="N-acetyltransferase" evidence="1">
    <location>
        <begin position="1"/>
        <end position="149"/>
    </location>
</feature>
<name>A0ABS2SN24_9BACI</name>
<dbReference type="InterPro" id="IPR016181">
    <property type="entry name" value="Acyl_CoA_acyltransferase"/>
</dbReference>
<dbReference type="EMBL" id="JAFBCV010000001">
    <property type="protein sequence ID" value="MBM7836918.1"/>
    <property type="molecule type" value="Genomic_DNA"/>
</dbReference>
<dbReference type="PANTHER" id="PTHR43072">
    <property type="entry name" value="N-ACETYLTRANSFERASE"/>
    <property type="match status" value="1"/>
</dbReference>
<protein>
    <submittedName>
        <fullName evidence="2">Ribosomal protein S18 acetylase RimI-like enzyme</fullName>
    </submittedName>
</protein>
<dbReference type="InterPro" id="IPR000182">
    <property type="entry name" value="GNAT_dom"/>
</dbReference>
<sequence length="149" mass="17174">MIIRRYEQKDEKHVIELAKRFDGVSYMNYRDQAKMEAKQRDLALKAVNENTENIFVAEDQGELSGYIELTIQEDYFTKKRQAYISAISVASHGEGKGVGKALMKQAEEWAQSHGLTEVILDVFKNNERAIGLYEHLGYQQEVVKMVKEL</sequence>
<proteinExistence type="predicted"/>
<dbReference type="Proteomes" id="UP001179280">
    <property type="component" value="Unassembled WGS sequence"/>
</dbReference>
<dbReference type="SUPFAM" id="SSF55729">
    <property type="entry name" value="Acyl-CoA N-acyltransferases (Nat)"/>
    <property type="match status" value="1"/>
</dbReference>
<dbReference type="RefSeq" id="WP_204463653.1">
    <property type="nucleotide sequence ID" value="NZ_JAFBCV010000001.1"/>
</dbReference>
<accession>A0ABS2SN24</accession>
<dbReference type="PROSITE" id="PS51186">
    <property type="entry name" value="GNAT"/>
    <property type="match status" value="1"/>
</dbReference>
<organism evidence="2 3">
    <name type="scientific">Shouchella xiaoxiensis</name>
    <dbReference type="NCBI Taxonomy" id="766895"/>
    <lineage>
        <taxon>Bacteria</taxon>
        <taxon>Bacillati</taxon>
        <taxon>Bacillota</taxon>
        <taxon>Bacilli</taxon>
        <taxon>Bacillales</taxon>
        <taxon>Bacillaceae</taxon>
        <taxon>Shouchella</taxon>
    </lineage>
</organism>
<reference evidence="2" key="1">
    <citation type="submission" date="2021-01" db="EMBL/GenBank/DDBJ databases">
        <title>Genomic Encyclopedia of Type Strains, Phase IV (KMG-IV): sequencing the most valuable type-strain genomes for metagenomic binning, comparative biology and taxonomic classification.</title>
        <authorList>
            <person name="Goeker M."/>
        </authorList>
    </citation>
    <scope>NUCLEOTIDE SEQUENCE</scope>
    <source>
        <strain evidence="2">DSM 21943</strain>
    </source>
</reference>
<dbReference type="Pfam" id="PF00583">
    <property type="entry name" value="Acetyltransf_1"/>
    <property type="match status" value="1"/>
</dbReference>
<dbReference type="CDD" id="cd04301">
    <property type="entry name" value="NAT_SF"/>
    <property type="match status" value="1"/>
</dbReference>
<keyword evidence="3" id="KW-1185">Reference proteome</keyword>
<evidence type="ECO:0000313" key="2">
    <source>
        <dbReference type="EMBL" id="MBM7836918.1"/>
    </source>
</evidence>
<evidence type="ECO:0000313" key="3">
    <source>
        <dbReference type="Proteomes" id="UP001179280"/>
    </source>
</evidence>